<organism evidence="3">
    <name type="scientific">uncultured Solirubrobacteraceae bacterium</name>
    <dbReference type="NCBI Taxonomy" id="1162706"/>
    <lineage>
        <taxon>Bacteria</taxon>
        <taxon>Bacillati</taxon>
        <taxon>Actinomycetota</taxon>
        <taxon>Thermoleophilia</taxon>
        <taxon>Solirubrobacterales</taxon>
        <taxon>Solirubrobacteraceae</taxon>
        <taxon>environmental samples</taxon>
    </lineage>
</organism>
<gene>
    <name evidence="3" type="ORF">AVDCRST_MAG30-399</name>
</gene>
<name>A0A6J4RJN8_9ACTN</name>
<accession>A0A6J4RJN8</accession>
<protein>
    <submittedName>
        <fullName evidence="3">UDP-N-acetylmuramate--L-alanine ligase</fullName>
        <ecNumber evidence="3">6.3.2.8</ecNumber>
    </submittedName>
</protein>
<evidence type="ECO:0000259" key="1">
    <source>
        <dbReference type="Pfam" id="PF01225"/>
    </source>
</evidence>
<dbReference type="SUPFAM" id="SSF51984">
    <property type="entry name" value="MurCD N-terminal domain"/>
    <property type="match status" value="1"/>
</dbReference>
<evidence type="ECO:0000313" key="3">
    <source>
        <dbReference type="EMBL" id="CAA9475144.1"/>
    </source>
</evidence>
<feature type="domain" description="Mur ligase N-terminal catalytic" evidence="1">
    <location>
        <begin position="8"/>
        <end position="104"/>
    </location>
</feature>
<evidence type="ECO:0000259" key="2">
    <source>
        <dbReference type="Pfam" id="PF08245"/>
    </source>
</evidence>
<feature type="domain" description="Mur ligase central" evidence="2">
    <location>
        <begin position="111"/>
        <end position="270"/>
    </location>
</feature>
<dbReference type="InterPro" id="IPR000713">
    <property type="entry name" value="Mur_ligase_N"/>
</dbReference>
<dbReference type="InterPro" id="IPR036565">
    <property type="entry name" value="Mur-like_cat_sf"/>
</dbReference>
<dbReference type="AlphaFoldDB" id="A0A6J4RJN8"/>
<dbReference type="InterPro" id="IPR013221">
    <property type="entry name" value="Mur_ligase_cen"/>
</dbReference>
<dbReference type="Gene3D" id="3.40.50.720">
    <property type="entry name" value="NAD(P)-binding Rossmann-like Domain"/>
    <property type="match status" value="1"/>
</dbReference>
<dbReference type="GO" id="GO:0005524">
    <property type="term" value="F:ATP binding"/>
    <property type="evidence" value="ECO:0007669"/>
    <property type="project" value="InterPro"/>
</dbReference>
<dbReference type="Pfam" id="PF01225">
    <property type="entry name" value="Mur_ligase"/>
    <property type="match status" value="1"/>
</dbReference>
<dbReference type="InterPro" id="IPR050061">
    <property type="entry name" value="MurCDEF_pg_biosynth"/>
</dbReference>
<dbReference type="EC" id="6.3.2.8" evidence="3"/>
<sequence length="302" mass="31435">MDWHGRKLHFVGIGGAGMSGLALVARALGAEVTGSDRAADSPYLTRLRAAGIEPSAGHAAEHVPADAEVVVSTAIAPANPERAIARERGQPELHRADLLGELTRLRPTLAVSGTHGKTTTSSMVVHALRGAGMDPAYLVGGEVRSTGSNAGWGTGEWLVVEADESDRSLLKLSPRIAVLTNAELDHHDTYASQRDVDATFRAFLELAEQSVIWDRPELVALAGDRPVATYDVPAPELRPGGSSFELDGVRVDLPVPGVHNALNAAAALTACRLAGADPARAAAALADFACAGRRFEALGATA</sequence>
<dbReference type="Gene3D" id="3.40.1190.10">
    <property type="entry name" value="Mur-like, catalytic domain"/>
    <property type="match status" value="1"/>
</dbReference>
<proteinExistence type="predicted"/>
<keyword evidence="3" id="KW-0436">Ligase</keyword>
<dbReference type="Pfam" id="PF08245">
    <property type="entry name" value="Mur_ligase_M"/>
    <property type="match status" value="1"/>
</dbReference>
<dbReference type="PANTHER" id="PTHR43445:SF3">
    <property type="entry name" value="UDP-N-ACETYLMURAMATE--L-ALANINE LIGASE"/>
    <property type="match status" value="1"/>
</dbReference>
<dbReference type="EMBL" id="CADCVS010000070">
    <property type="protein sequence ID" value="CAA9475144.1"/>
    <property type="molecule type" value="Genomic_DNA"/>
</dbReference>
<dbReference type="SUPFAM" id="SSF53623">
    <property type="entry name" value="MurD-like peptide ligases, catalytic domain"/>
    <property type="match status" value="1"/>
</dbReference>
<dbReference type="GO" id="GO:0008763">
    <property type="term" value="F:UDP-N-acetylmuramate-L-alanine ligase activity"/>
    <property type="evidence" value="ECO:0007669"/>
    <property type="project" value="UniProtKB-EC"/>
</dbReference>
<reference evidence="3" key="1">
    <citation type="submission" date="2020-02" db="EMBL/GenBank/DDBJ databases">
        <authorList>
            <person name="Meier V. D."/>
        </authorList>
    </citation>
    <scope>NUCLEOTIDE SEQUENCE</scope>
    <source>
        <strain evidence="3">AVDCRST_MAG30</strain>
    </source>
</reference>
<dbReference type="PANTHER" id="PTHR43445">
    <property type="entry name" value="UDP-N-ACETYLMURAMATE--L-ALANINE LIGASE-RELATED"/>
    <property type="match status" value="1"/>
</dbReference>